<evidence type="ECO:0000256" key="9">
    <source>
        <dbReference type="ARBA" id="ARBA00023180"/>
    </source>
</evidence>
<feature type="transmembrane region" description="Helical" evidence="10">
    <location>
        <begin position="467"/>
        <end position="489"/>
    </location>
</feature>
<comment type="function">
    <text evidence="1 10">Involved in cell fusion during mating by stabilizing the plasma membrane fusion event.</text>
</comment>
<evidence type="ECO:0000313" key="13">
    <source>
        <dbReference type="Proteomes" id="UP000245946"/>
    </source>
</evidence>
<feature type="region of interest" description="Disordered" evidence="11">
    <location>
        <begin position="891"/>
        <end position="973"/>
    </location>
</feature>
<evidence type="ECO:0000256" key="6">
    <source>
        <dbReference type="ARBA" id="ARBA00022971"/>
    </source>
</evidence>
<feature type="region of interest" description="Disordered" evidence="11">
    <location>
        <begin position="1"/>
        <end position="67"/>
    </location>
</feature>
<dbReference type="AlphaFoldDB" id="A0A316ZB59"/>
<evidence type="ECO:0000256" key="8">
    <source>
        <dbReference type="ARBA" id="ARBA00023136"/>
    </source>
</evidence>
<evidence type="ECO:0000256" key="5">
    <source>
        <dbReference type="ARBA" id="ARBA00022692"/>
    </source>
</evidence>
<feature type="transmembrane region" description="Helical" evidence="10">
    <location>
        <begin position="676"/>
        <end position="697"/>
    </location>
</feature>
<evidence type="ECO:0000256" key="3">
    <source>
        <dbReference type="ARBA" id="ARBA00010780"/>
    </source>
</evidence>
<keyword evidence="4 10" id="KW-1003">Cell membrane</keyword>
<evidence type="ECO:0000256" key="2">
    <source>
        <dbReference type="ARBA" id="ARBA00004651"/>
    </source>
</evidence>
<dbReference type="OrthoDB" id="10248838at2759"/>
<evidence type="ECO:0000256" key="4">
    <source>
        <dbReference type="ARBA" id="ARBA00022475"/>
    </source>
</evidence>
<feature type="compositionally biased region" description="Polar residues" evidence="11">
    <location>
        <begin position="892"/>
        <end position="912"/>
    </location>
</feature>
<dbReference type="PANTHER" id="PTHR31030">
    <property type="entry name" value="PLASMA MEMBRANE FUSION PROTEIN PRM1"/>
    <property type="match status" value="1"/>
</dbReference>
<feature type="region of interest" description="Disordered" evidence="11">
    <location>
        <begin position="813"/>
        <end position="861"/>
    </location>
</feature>
<comment type="caution">
    <text evidence="10">Lacks conserved residue(s) required for the propagation of feature annotation.</text>
</comment>
<keyword evidence="5 10" id="KW-0812">Transmembrane</keyword>
<feature type="region of interest" description="Disordered" evidence="11">
    <location>
        <begin position="1006"/>
        <end position="1136"/>
    </location>
</feature>
<keyword evidence="8 10" id="KW-0472">Membrane</keyword>
<dbReference type="GO" id="GO:0032220">
    <property type="term" value="P:plasma membrane fusion involved in cytogamy"/>
    <property type="evidence" value="ECO:0007669"/>
    <property type="project" value="TreeGrafter"/>
</dbReference>
<feature type="compositionally biased region" description="Pro residues" evidence="11">
    <location>
        <begin position="55"/>
        <end position="64"/>
    </location>
</feature>
<dbReference type="PANTHER" id="PTHR31030:SF1">
    <property type="entry name" value="PLASMA MEMBRANE FUSION PROTEIN PRM1"/>
    <property type="match status" value="1"/>
</dbReference>
<feature type="compositionally biased region" description="Polar residues" evidence="11">
    <location>
        <begin position="953"/>
        <end position="964"/>
    </location>
</feature>
<feature type="compositionally biased region" description="Pro residues" evidence="11">
    <location>
        <begin position="1048"/>
        <end position="1059"/>
    </location>
</feature>
<dbReference type="STRING" id="58919.A0A316ZB59"/>
<accession>A0A316ZB59</accession>
<feature type="compositionally biased region" description="Polar residues" evidence="11">
    <location>
        <begin position="728"/>
        <end position="744"/>
    </location>
</feature>
<sequence length="1179" mass="126212">MRPLLLPSRRGAVTPEPLQTHALPAPPPSYPEHIHSPSLPPDGHYLASSSGAWPTQPPPTPSPHVLPATDGPLKPWLGLRARLFLSLLSPSLLALLLVGATTLIGAQDIDDKIDAAKLRLVVACSGAEQSAATALSMPHYLADSINQQTSEAVEATVRGALRVLTLALVAVEQLLIFLTDTYRSLFFCFVELVVQGSLSLLMSAVAVLDDVIGDAATGIKSTIQASVSGVNAFLSTTLGGFNDVLKLIGQHIDVPTVAQPDLSALDNVKLPDSFSAGLVKLNDTLPTFDDVRQRLDALISQPFEQLKSDVNSTLSTFTFDRTLLPVPAMRTASFCADKLDTKPLDDLGGELRKLIYWTAGLLGAVALLLAAFNMLLAWYSWRSMRTHVERTREAFLASEALASERRDRDSKDSSGSRSVQSRDMLSTPRLLSLLELASHPLLALLAFRIARPLGIRSPRGKAHLRWWLAWVAHPMAIAALAMGLAGLAATQGQIIAIRAVESHYNGKIGASFDQLGDSILAEMNSGFTDASHDFANRSNALIISAQDNLNNNLFSWVNTTTSTINGTLNELVSGIAGVLNDSFSSTPLYTPMQSFIDCALLSKIRSIESALSWLQSNAHVEFSTVSADILQFSDARADELVAPIKQAALGSGDSNSDGVVGSVVNSYVRRLEKERFMYCLFLCLYVLVLAIGTAIVIRHCSPRKPKEIDEHITPYHASSLPPSPPYEATQSGAQQQDATAQAHRSISRPLHPDVAALYNGAPGTMTQAARPYQGHQAARSWESLLDRRSEETSRTGAASPASRFLAVPKIFQRTSTETQRQTDAVTSVGNLAPQQSNRDGPSIRSRSVYSTASGQTLPAPPARRSLAARALDKLHAAAVWWYAAPAQREAPAQNTEAVQSISPGAPSPTASHDTFGVPRSRTRDDASAWHGSSNSISSTWAGTPLRTHATDHQPLSAQPASPQLTGDGFGGLLVSPEQQQMQERRRLRFTSTPTDQCDARRRAAELAGSTPAAGMAASPSVEHKPQSRASPLMPPIDRLSCLAYLQPTPSPPKPLPPQPRAFGSGSPLLPPLDRLSWQRAPPRPLPTPPSQTAQPLRSATRPHSLSGTISAAPTSVSAQPSRASLPVPQPQGVIRPVPLRPHSFSRAAAGGMHPRAAALSTISERDSSGSAGTRTAHYF</sequence>
<evidence type="ECO:0000256" key="1">
    <source>
        <dbReference type="ARBA" id="ARBA00002512"/>
    </source>
</evidence>
<feature type="transmembrane region" description="Helical" evidence="10">
    <location>
        <begin position="159"/>
        <end position="178"/>
    </location>
</feature>
<evidence type="ECO:0000256" key="10">
    <source>
        <dbReference type="RuleBase" id="RU366035"/>
    </source>
</evidence>
<feature type="transmembrane region" description="Helical" evidence="10">
    <location>
        <begin position="354"/>
        <end position="381"/>
    </location>
</feature>
<dbReference type="GeneID" id="37267255"/>
<feature type="compositionally biased region" description="Polar residues" evidence="11">
    <location>
        <begin position="813"/>
        <end position="856"/>
    </location>
</feature>
<keyword evidence="6 10" id="KW-0184">Conjugation</keyword>
<dbReference type="Proteomes" id="UP000245946">
    <property type="component" value="Unassembled WGS sequence"/>
</dbReference>
<feature type="compositionally biased region" description="Polar residues" evidence="11">
    <location>
        <begin position="930"/>
        <end position="941"/>
    </location>
</feature>
<evidence type="ECO:0000256" key="7">
    <source>
        <dbReference type="ARBA" id="ARBA00022989"/>
    </source>
</evidence>
<name>A0A316ZB59_9BASI</name>
<feature type="compositionally biased region" description="Polar residues" evidence="11">
    <location>
        <begin position="1090"/>
        <end position="1122"/>
    </location>
</feature>
<feature type="region of interest" description="Disordered" evidence="11">
    <location>
        <begin position="714"/>
        <end position="746"/>
    </location>
</feature>
<protein>
    <recommendedName>
        <fullName evidence="10">Plasma membrane fusion protein PRM1</fullName>
    </recommendedName>
</protein>
<reference evidence="12 13" key="1">
    <citation type="journal article" date="2018" name="Mol. Biol. Evol.">
        <title>Broad Genomic Sampling Reveals a Smut Pathogenic Ancestry of the Fungal Clade Ustilaginomycotina.</title>
        <authorList>
            <person name="Kijpornyongpan T."/>
            <person name="Mondo S.J."/>
            <person name="Barry K."/>
            <person name="Sandor L."/>
            <person name="Lee J."/>
            <person name="Lipzen A."/>
            <person name="Pangilinan J."/>
            <person name="LaButti K."/>
            <person name="Hainaut M."/>
            <person name="Henrissat B."/>
            <person name="Grigoriev I.V."/>
            <person name="Spatafora J.W."/>
            <person name="Aime M.C."/>
        </authorList>
    </citation>
    <scope>NUCLEOTIDE SEQUENCE [LARGE SCALE GENOMIC DNA]</scope>
    <source>
        <strain evidence="12 13">MCA 4186</strain>
    </source>
</reference>
<keyword evidence="9" id="KW-0325">Glycoprotein</keyword>
<dbReference type="EMBL" id="KZ819290">
    <property type="protein sequence ID" value="PWN98821.1"/>
    <property type="molecule type" value="Genomic_DNA"/>
</dbReference>
<feature type="transmembrane region" description="Helical" evidence="10">
    <location>
        <begin position="83"/>
        <end position="104"/>
    </location>
</feature>
<gene>
    <name evidence="12" type="ORF">FA09DRAFT_254084</name>
</gene>
<organism evidence="12 13">
    <name type="scientific">Tilletiopsis washingtonensis</name>
    <dbReference type="NCBI Taxonomy" id="58919"/>
    <lineage>
        <taxon>Eukaryota</taxon>
        <taxon>Fungi</taxon>
        <taxon>Dikarya</taxon>
        <taxon>Basidiomycota</taxon>
        <taxon>Ustilaginomycotina</taxon>
        <taxon>Exobasidiomycetes</taxon>
        <taxon>Entylomatales</taxon>
        <taxon>Entylomatales incertae sedis</taxon>
        <taxon>Tilletiopsis</taxon>
    </lineage>
</organism>
<feature type="transmembrane region" description="Helical" evidence="10">
    <location>
        <begin position="185"/>
        <end position="208"/>
    </location>
</feature>
<keyword evidence="7 10" id="KW-1133">Transmembrane helix</keyword>
<dbReference type="RefSeq" id="XP_025599100.1">
    <property type="nucleotide sequence ID" value="XM_025739709.1"/>
</dbReference>
<evidence type="ECO:0000256" key="11">
    <source>
        <dbReference type="SAM" id="MobiDB-lite"/>
    </source>
</evidence>
<dbReference type="GO" id="GO:0043332">
    <property type="term" value="C:mating projection tip"/>
    <property type="evidence" value="ECO:0007669"/>
    <property type="project" value="UniProtKB-UniRule"/>
</dbReference>
<comment type="subcellular location">
    <subcellularLocation>
        <location evidence="2 10">Cell membrane</location>
        <topology evidence="2 10">Multi-pass membrane protein</topology>
    </subcellularLocation>
</comment>
<dbReference type="InterPro" id="IPR026777">
    <property type="entry name" value="PRM1"/>
</dbReference>
<keyword evidence="13" id="KW-1185">Reference proteome</keyword>
<dbReference type="GO" id="GO:0005886">
    <property type="term" value="C:plasma membrane"/>
    <property type="evidence" value="ECO:0007669"/>
    <property type="project" value="UniProtKB-SubCell"/>
</dbReference>
<evidence type="ECO:0000313" key="12">
    <source>
        <dbReference type="EMBL" id="PWN98821.1"/>
    </source>
</evidence>
<proteinExistence type="inferred from homology"/>
<feature type="transmembrane region" description="Helical" evidence="10">
    <location>
        <begin position="430"/>
        <end position="447"/>
    </location>
</feature>
<comment type="similarity">
    <text evidence="3 10">Belongs to the PRM1 family.</text>
</comment>